<accession>X0UH79</accession>
<protein>
    <recommendedName>
        <fullName evidence="3">Pseudouridine synthase RsuA/RluA-like domain-containing protein</fullName>
    </recommendedName>
</protein>
<dbReference type="InterPro" id="IPR020103">
    <property type="entry name" value="PsdUridine_synth_cat_dom_sf"/>
</dbReference>
<evidence type="ECO:0000313" key="2">
    <source>
        <dbReference type="EMBL" id="GAG05084.1"/>
    </source>
</evidence>
<dbReference type="SUPFAM" id="SSF55120">
    <property type="entry name" value="Pseudouridine synthase"/>
    <property type="match status" value="1"/>
</dbReference>
<feature type="non-terminal residue" evidence="2">
    <location>
        <position position="1"/>
    </location>
</feature>
<dbReference type="InterPro" id="IPR050188">
    <property type="entry name" value="RluA_PseudoU_synthase"/>
</dbReference>
<dbReference type="GO" id="GO:0009982">
    <property type="term" value="F:pseudouridine synthase activity"/>
    <property type="evidence" value="ECO:0007669"/>
    <property type="project" value="InterPro"/>
</dbReference>
<sequence>THQIRVHLAYIGHPIIADQVYGSRFSSKIAKKIGLKRQFLHATKLVFTHPVTEKVMEFEDPLPPELAESLENLRGGEKM</sequence>
<dbReference type="EMBL" id="BARS01026836">
    <property type="protein sequence ID" value="GAG05084.1"/>
    <property type="molecule type" value="Genomic_DNA"/>
</dbReference>
<evidence type="ECO:0008006" key="3">
    <source>
        <dbReference type="Google" id="ProtNLM"/>
    </source>
</evidence>
<dbReference type="PANTHER" id="PTHR21600">
    <property type="entry name" value="MITOCHONDRIAL RNA PSEUDOURIDINE SYNTHASE"/>
    <property type="match status" value="1"/>
</dbReference>
<evidence type="ECO:0000256" key="1">
    <source>
        <dbReference type="ARBA" id="ARBA00010876"/>
    </source>
</evidence>
<dbReference type="AlphaFoldDB" id="X0UH79"/>
<comment type="caution">
    <text evidence="2">The sequence shown here is derived from an EMBL/GenBank/DDBJ whole genome shotgun (WGS) entry which is preliminary data.</text>
</comment>
<organism evidence="2">
    <name type="scientific">marine sediment metagenome</name>
    <dbReference type="NCBI Taxonomy" id="412755"/>
    <lineage>
        <taxon>unclassified sequences</taxon>
        <taxon>metagenomes</taxon>
        <taxon>ecological metagenomes</taxon>
    </lineage>
</organism>
<dbReference type="GO" id="GO:0003723">
    <property type="term" value="F:RNA binding"/>
    <property type="evidence" value="ECO:0007669"/>
    <property type="project" value="InterPro"/>
</dbReference>
<name>X0UH79_9ZZZZ</name>
<proteinExistence type="inferred from homology"/>
<comment type="similarity">
    <text evidence="1">Belongs to the pseudouridine synthase RluA family.</text>
</comment>
<dbReference type="GO" id="GO:0000455">
    <property type="term" value="P:enzyme-directed rRNA pseudouridine synthesis"/>
    <property type="evidence" value="ECO:0007669"/>
    <property type="project" value="TreeGrafter"/>
</dbReference>
<reference evidence="2" key="1">
    <citation type="journal article" date="2014" name="Front. Microbiol.">
        <title>High frequency of phylogenetically diverse reductive dehalogenase-homologous genes in deep subseafloor sedimentary metagenomes.</title>
        <authorList>
            <person name="Kawai M."/>
            <person name="Futagami T."/>
            <person name="Toyoda A."/>
            <person name="Takaki Y."/>
            <person name="Nishi S."/>
            <person name="Hori S."/>
            <person name="Arai W."/>
            <person name="Tsubouchi T."/>
            <person name="Morono Y."/>
            <person name="Uchiyama I."/>
            <person name="Ito T."/>
            <person name="Fujiyama A."/>
            <person name="Inagaki F."/>
            <person name="Takami H."/>
        </authorList>
    </citation>
    <scope>NUCLEOTIDE SEQUENCE</scope>
    <source>
        <strain evidence="2">Expedition CK06-06</strain>
    </source>
</reference>
<dbReference type="PANTHER" id="PTHR21600:SF87">
    <property type="entry name" value="RNA PSEUDOURIDYLATE SYNTHASE DOMAIN-CONTAINING PROTEIN 1"/>
    <property type="match status" value="1"/>
</dbReference>
<dbReference type="Gene3D" id="3.30.2350.10">
    <property type="entry name" value="Pseudouridine synthase"/>
    <property type="match status" value="1"/>
</dbReference>
<gene>
    <name evidence="2" type="ORF">S01H1_42234</name>
</gene>